<dbReference type="EMBL" id="JAOPJF010000007">
    <property type="protein sequence ID" value="KAK1148483.1"/>
    <property type="molecule type" value="Genomic_DNA"/>
</dbReference>
<accession>A0ACC3BCW8</accession>
<organism evidence="1 2">
    <name type="scientific">Aspergillus melleus</name>
    <dbReference type="NCBI Taxonomy" id="138277"/>
    <lineage>
        <taxon>Eukaryota</taxon>
        <taxon>Fungi</taxon>
        <taxon>Dikarya</taxon>
        <taxon>Ascomycota</taxon>
        <taxon>Pezizomycotina</taxon>
        <taxon>Eurotiomycetes</taxon>
        <taxon>Eurotiomycetidae</taxon>
        <taxon>Eurotiales</taxon>
        <taxon>Aspergillaceae</taxon>
        <taxon>Aspergillus</taxon>
        <taxon>Aspergillus subgen. Circumdati</taxon>
    </lineage>
</organism>
<gene>
    <name evidence="1" type="ORF">N8T08_009488</name>
</gene>
<sequence length="126" mass="14557">MYHQRYADSPIVNAYIPTRRGDPYFQDMYLWVPVQRGRNTVSQFYTDMLRAIDRGEARISTSPSGSRAGSTWALAIDRQDVNNDRRIIRQFQNDIYESRQYAASEEEVMAAVDMVLTDMAAATTEY</sequence>
<dbReference type="Proteomes" id="UP001177260">
    <property type="component" value="Unassembled WGS sequence"/>
</dbReference>
<name>A0ACC3BCW8_9EURO</name>
<keyword evidence="2" id="KW-1185">Reference proteome</keyword>
<proteinExistence type="predicted"/>
<protein>
    <submittedName>
        <fullName evidence="1">Uncharacterized protein</fullName>
    </submittedName>
</protein>
<comment type="caution">
    <text evidence="1">The sequence shown here is derived from an EMBL/GenBank/DDBJ whole genome shotgun (WGS) entry which is preliminary data.</text>
</comment>
<reference evidence="1 2" key="1">
    <citation type="journal article" date="2023" name="ACS Omega">
        <title>Identification of the Neoaspergillic Acid Biosynthesis Gene Cluster by Establishing an In Vitro CRISPR-Ribonucleoprotein Genetic System in Aspergillus melleus.</title>
        <authorList>
            <person name="Yuan B."/>
            <person name="Grau M.F."/>
            <person name="Murata R.M."/>
            <person name="Torok T."/>
            <person name="Venkateswaran K."/>
            <person name="Stajich J.E."/>
            <person name="Wang C.C.C."/>
        </authorList>
    </citation>
    <scope>NUCLEOTIDE SEQUENCE [LARGE SCALE GENOMIC DNA]</scope>
    <source>
        <strain evidence="1 2">IMV 1140</strain>
    </source>
</reference>
<evidence type="ECO:0000313" key="1">
    <source>
        <dbReference type="EMBL" id="KAK1148483.1"/>
    </source>
</evidence>
<evidence type="ECO:0000313" key="2">
    <source>
        <dbReference type="Proteomes" id="UP001177260"/>
    </source>
</evidence>